<dbReference type="AlphaFoldDB" id="A0A2H3BK54"/>
<comment type="subcellular location">
    <subcellularLocation>
        <location evidence="1">Mitochondrion inner membrane</location>
        <topology evidence="1">Single-pass membrane protein</topology>
    </subcellularLocation>
</comment>
<keyword evidence="5" id="KW-0812">Transmembrane</keyword>
<dbReference type="Pfam" id="PF11711">
    <property type="entry name" value="Tim54"/>
    <property type="match status" value="1"/>
</dbReference>
<organism evidence="13 14">
    <name type="scientific">Armillaria solidipes</name>
    <dbReference type="NCBI Taxonomy" id="1076256"/>
    <lineage>
        <taxon>Eukaryota</taxon>
        <taxon>Fungi</taxon>
        <taxon>Dikarya</taxon>
        <taxon>Basidiomycota</taxon>
        <taxon>Agaricomycotina</taxon>
        <taxon>Agaricomycetes</taxon>
        <taxon>Agaricomycetidae</taxon>
        <taxon>Agaricales</taxon>
        <taxon>Marasmiineae</taxon>
        <taxon>Physalacriaceae</taxon>
        <taxon>Armillaria</taxon>
    </lineage>
</organism>
<feature type="region of interest" description="Disordered" evidence="12">
    <location>
        <begin position="1"/>
        <end position="21"/>
    </location>
</feature>
<sequence length="477" mass="54499">MNLLHNGDGRPQNAGPPKSGIRSALEYTGIPKSWLSKRPKLPSRNWLIFLTVTSSITGLFIYDRQQCKKIRQEYIDKVKHLSEETPDHLSYPRKVTVYGSKWPGDEDHDQSMRYFRKYVKPVLVAAAVDYEMVNGRRHGDLANRIADEINKRRRLDLGLDSPADRSGMPPRYTWRTKEQLRQQELNGGIVIVGRPTWKEFMTGLKNGWTDSLDIVDHDEELSKELEADGRFDEPDEPMEGASASPAQMHNSQFYASLQAKPSLPPPLPAPAVDVPVTIPALPPILLVSFVDYVGIKLVPLMIWDWMNRRHHVRAGVEAGYRLVMANTRPINPPATKPLFSDITSAPTPDTDVDFDKSMEGYFRSSLQSIPSDIERGRKKYYEQLPAKLVVARELARNVREPTSDEIKYPPQTEVELRAERMTKEKRWRKDLGGWEIIKPSQEVPWDPRFESALTVFADPPKESENKEELSFNDTQSN</sequence>
<evidence type="ECO:0000256" key="5">
    <source>
        <dbReference type="ARBA" id="ARBA00022692"/>
    </source>
</evidence>
<dbReference type="Proteomes" id="UP000218334">
    <property type="component" value="Unassembled WGS sequence"/>
</dbReference>
<evidence type="ECO:0000313" key="13">
    <source>
        <dbReference type="EMBL" id="PBK67392.1"/>
    </source>
</evidence>
<evidence type="ECO:0000256" key="11">
    <source>
        <dbReference type="ARBA" id="ARBA00023136"/>
    </source>
</evidence>
<evidence type="ECO:0000256" key="3">
    <source>
        <dbReference type="ARBA" id="ARBA00020796"/>
    </source>
</evidence>
<evidence type="ECO:0000256" key="8">
    <source>
        <dbReference type="ARBA" id="ARBA00022989"/>
    </source>
</evidence>
<proteinExistence type="inferred from homology"/>
<evidence type="ECO:0000313" key="14">
    <source>
        <dbReference type="Proteomes" id="UP000218334"/>
    </source>
</evidence>
<keyword evidence="14" id="KW-1185">Reference proteome</keyword>
<keyword evidence="8" id="KW-1133">Transmembrane helix</keyword>
<keyword evidence="10" id="KW-0496">Mitochondrion</keyword>
<evidence type="ECO:0000256" key="7">
    <source>
        <dbReference type="ARBA" id="ARBA00022927"/>
    </source>
</evidence>
<dbReference type="GO" id="GO:0015031">
    <property type="term" value="P:protein transport"/>
    <property type="evidence" value="ECO:0007669"/>
    <property type="project" value="UniProtKB-KW"/>
</dbReference>
<dbReference type="InterPro" id="IPR021056">
    <property type="entry name" value="Mt_import_IM_translocase_Tim54"/>
</dbReference>
<dbReference type="EMBL" id="KZ293436">
    <property type="protein sequence ID" value="PBK67392.1"/>
    <property type="molecule type" value="Genomic_DNA"/>
</dbReference>
<evidence type="ECO:0000256" key="6">
    <source>
        <dbReference type="ARBA" id="ARBA00022792"/>
    </source>
</evidence>
<feature type="compositionally biased region" description="Basic and acidic residues" evidence="12">
    <location>
        <begin position="459"/>
        <end position="469"/>
    </location>
</feature>
<evidence type="ECO:0000256" key="10">
    <source>
        <dbReference type="ARBA" id="ARBA00023128"/>
    </source>
</evidence>
<evidence type="ECO:0000256" key="9">
    <source>
        <dbReference type="ARBA" id="ARBA00023010"/>
    </source>
</evidence>
<evidence type="ECO:0000256" key="12">
    <source>
        <dbReference type="SAM" id="MobiDB-lite"/>
    </source>
</evidence>
<feature type="region of interest" description="Disordered" evidence="12">
    <location>
        <begin position="457"/>
        <end position="477"/>
    </location>
</feature>
<accession>A0A2H3BK54</accession>
<evidence type="ECO:0000256" key="2">
    <source>
        <dbReference type="ARBA" id="ARBA00006355"/>
    </source>
</evidence>
<keyword evidence="7" id="KW-0653">Protein transport</keyword>
<evidence type="ECO:0000256" key="4">
    <source>
        <dbReference type="ARBA" id="ARBA00022448"/>
    </source>
</evidence>
<keyword evidence="11" id="KW-0472">Membrane</keyword>
<dbReference type="GO" id="GO:0005743">
    <property type="term" value="C:mitochondrial inner membrane"/>
    <property type="evidence" value="ECO:0007669"/>
    <property type="project" value="UniProtKB-SubCell"/>
</dbReference>
<dbReference type="STRING" id="1076256.A0A2H3BK54"/>
<keyword evidence="6" id="KW-0999">Mitochondrion inner membrane</keyword>
<protein>
    <recommendedName>
        <fullName evidence="3">Mitochondrial import inner membrane translocase subunit TIM54</fullName>
    </recommendedName>
</protein>
<reference evidence="14" key="1">
    <citation type="journal article" date="2017" name="Nat. Ecol. Evol.">
        <title>Genome expansion and lineage-specific genetic innovations in the forest pathogenic fungi Armillaria.</title>
        <authorList>
            <person name="Sipos G."/>
            <person name="Prasanna A.N."/>
            <person name="Walter M.C."/>
            <person name="O'Connor E."/>
            <person name="Balint B."/>
            <person name="Krizsan K."/>
            <person name="Kiss B."/>
            <person name="Hess J."/>
            <person name="Varga T."/>
            <person name="Slot J."/>
            <person name="Riley R."/>
            <person name="Boka B."/>
            <person name="Rigling D."/>
            <person name="Barry K."/>
            <person name="Lee J."/>
            <person name="Mihaltcheva S."/>
            <person name="LaButti K."/>
            <person name="Lipzen A."/>
            <person name="Waldron R."/>
            <person name="Moloney N.M."/>
            <person name="Sperisen C."/>
            <person name="Kredics L."/>
            <person name="Vagvoelgyi C."/>
            <person name="Patrignani A."/>
            <person name="Fitzpatrick D."/>
            <person name="Nagy I."/>
            <person name="Doyle S."/>
            <person name="Anderson J.B."/>
            <person name="Grigoriev I.V."/>
            <person name="Gueldener U."/>
            <person name="Muensterkoetter M."/>
            <person name="Nagy L.G."/>
        </authorList>
    </citation>
    <scope>NUCLEOTIDE SEQUENCE [LARGE SCALE GENOMIC DNA]</scope>
    <source>
        <strain evidence="14">28-4</strain>
    </source>
</reference>
<keyword evidence="4" id="KW-0813">Transport</keyword>
<gene>
    <name evidence="13" type="ORF">ARMSODRAFT_995903</name>
</gene>
<evidence type="ECO:0000256" key="1">
    <source>
        <dbReference type="ARBA" id="ARBA00004434"/>
    </source>
</evidence>
<comment type="similarity">
    <text evidence="2">Belongs to the TIM54 family.</text>
</comment>
<name>A0A2H3BK54_9AGAR</name>
<keyword evidence="9" id="KW-0811">Translocation</keyword>